<dbReference type="InterPro" id="IPR036047">
    <property type="entry name" value="F-box-like_dom_sf"/>
</dbReference>
<dbReference type="NCBIfam" id="TIGR01640">
    <property type="entry name" value="F_box_assoc_1"/>
    <property type="match status" value="1"/>
</dbReference>
<organism evidence="2 3">
    <name type="scientific">Solanum bulbocastanum</name>
    <name type="common">Wild potato</name>
    <dbReference type="NCBI Taxonomy" id="147425"/>
    <lineage>
        <taxon>Eukaryota</taxon>
        <taxon>Viridiplantae</taxon>
        <taxon>Streptophyta</taxon>
        <taxon>Embryophyta</taxon>
        <taxon>Tracheophyta</taxon>
        <taxon>Spermatophyta</taxon>
        <taxon>Magnoliopsida</taxon>
        <taxon>eudicotyledons</taxon>
        <taxon>Gunneridae</taxon>
        <taxon>Pentapetalae</taxon>
        <taxon>asterids</taxon>
        <taxon>lamiids</taxon>
        <taxon>Solanales</taxon>
        <taxon>Solanaceae</taxon>
        <taxon>Solanoideae</taxon>
        <taxon>Solaneae</taxon>
        <taxon>Solanum</taxon>
    </lineage>
</organism>
<dbReference type="Pfam" id="PF07734">
    <property type="entry name" value="FBA_1"/>
    <property type="match status" value="1"/>
</dbReference>
<feature type="domain" description="F-box" evidence="1">
    <location>
        <begin position="29"/>
        <end position="75"/>
    </location>
</feature>
<dbReference type="SUPFAM" id="SSF81383">
    <property type="entry name" value="F-box domain"/>
    <property type="match status" value="1"/>
</dbReference>
<dbReference type="CDD" id="cd22157">
    <property type="entry name" value="F-box_AtFBW1-like"/>
    <property type="match status" value="1"/>
</dbReference>
<dbReference type="InterPro" id="IPR050796">
    <property type="entry name" value="SCF_F-box_component"/>
</dbReference>
<comment type="caution">
    <text evidence="2">The sequence shown here is derived from an EMBL/GenBank/DDBJ whole genome shotgun (WGS) entry which is preliminary data.</text>
</comment>
<gene>
    <name evidence="2" type="ORF">RDI58_001392</name>
</gene>
<evidence type="ECO:0000313" key="2">
    <source>
        <dbReference type="EMBL" id="KAK6803608.1"/>
    </source>
</evidence>
<dbReference type="Gene3D" id="1.20.1280.50">
    <property type="match status" value="1"/>
</dbReference>
<keyword evidence="3" id="KW-1185">Reference proteome</keyword>
<dbReference type="AlphaFoldDB" id="A0AAN8YN58"/>
<proteinExistence type="predicted"/>
<name>A0AAN8YN58_SOLBU</name>
<protein>
    <recommendedName>
        <fullName evidence="1">F-box domain-containing protein</fullName>
    </recommendedName>
</protein>
<dbReference type="Pfam" id="PF00646">
    <property type="entry name" value="F-box"/>
    <property type="match status" value="1"/>
</dbReference>
<dbReference type="InterPro" id="IPR006527">
    <property type="entry name" value="F-box-assoc_dom_typ1"/>
</dbReference>
<evidence type="ECO:0000259" key="1">
    <source>
        <dbReference type="PROSITE" id="PS50181"/>
    </source>
</evidence>
<dbReference type="PROSITE" id="PS50181">
    <property type="entry name" value="FBOX"/>
    <property type="match status" value="1"/>
</dbReference>
<dbReference type="InterPro" id="IPR017451">
    <property type="entry name" value="F-box-assoc_interact_dom"/>
</dbReference>
<dbReference type="EMBL" id="JBANQN010000001">
    <property type="protein sequence ID" value="KAK6803608.1"/>
    <property type="molecule type" value="Genomic_DNA"/>
</dbReference>
<dbReference type="SMART" id="SM00256">
    <property type="entry name" value="FBOX"/>
    <property type="match status" value="1"/>
</dbReference>
<reference evidence="2 3" key="1">
    <citation type="submission" date="2024-02" db="EMBL/GenBank/DDBJ databases">
        <title>de novo genome assembly of Solanum bulbocastanum strain 11H21.</title>
        <authorList>
            <person name="Hosaka A.J."/>
        </authorList>
    </citation>
    <scope>NUCLEOTIDE SEQUENCE [LARGE SCALE GENOMIC DNA]</scope>
    <source>
        <tissue evidence="2">Young leaves</tissue>
    </source>
</reference>
<dbReference type="PANTHER" id="PTHR31672">
    <property type="entry name" value="BNACNNG10540D PROTEIN"/>
    <property type="match status" value="1"/>
</dbReference>
<dbReference type="Proteomes" id="UP001371456">
    <property type="component" value="Unassembled WGS sequence"/>
</dbReference>
<evidence type="ECO:0000313" key="3">
    <source>
        <dbReference type="Proteomes" id="UP001371456"/>
    </source>
</evidence>
<accession>A0AAN8YN58</accession>
<dbReference type="PANTHER" id="PTHR31672:SF13">
    <property type="entry name" value="F-BOX PROTEIN CPR30-LIKE"/>
    <property type="match status" value="1"/>
</dbReference>
<sequence length="395" mass="45066">MSIISHSLKPLFLTGQIKFSASTSMAHESESVSLLPPEIVSEILVRLPVKSLLRMRCVSKSWLFLISTRQFIKAHLKFSTNKQDFANDILLLSGSSYEYSLRFYTCSLYAIMYQESPHLPDDLHFPCKDPLVDCNFVGSCDGLLCISSGVRDLFLWNPSIRKSKKLPFSGSNVDCSSYLAYGIGYNKCQDDYKVVQVMGSSHSEYGFQNECRVYSVRTNSWEMIQEYPGVIFCNDPAKFVNGRLHWIATRVSDKNDSWFISSLNLVDETYKNVALPDLVSGNFDWELGILGGNLCVFCDYYKVRMDVWVMKAYGLVESWTKVASIPYFTAIEHSPFPVFISHNDEILLQHGSSLLIYNSTHNTFKHPQVQIHHGYEIQFSLYTKSLVSPHFVEEV</sequence>
<dbReference type="InterPro" id="IPR001810">
    <property type="entry name" value="F-box_dom"/>
</dbReference>